<dbReference type="Pfam" id="PF01636">
    <property type="entry name" value="APH"/>
    <property type="match status" value="1"/>
</dbReference>
<reference evidence="3" key="1">
    <citation type="submission" date="2021-03" db="EMBL/GenBank/DDBJ databases">
        <title>Whole genome shotgun sequence of Actinoplanes auranticolor NBRC 12245.</title>
        <authorList>
            <person name="Komaki H."/>
            <person name="Tamura T."/>
        </authorList>
    </citation>
    <scope>NUCLEOTIDE SEQUENCE</scope>
    <source>
        <strain evidence="3">NBRC 12245</strain>
    </source>
</reference>
<dbReference type="EMBL" id="BOQL01000036">
    <property type="protein sequence ID" value="GIM71311.1"/>
    <property type="molecule type" value="Genomic_DNA"/>
</dbReference>
<dbReference type="SUPFAM" id="SSF56112">
    <property type="entry name" value="Protein kinase-like (PK-like)"/>
    <property type="match status" value="1"/>
</dbReference>
<evidence type="ECO:0000313" key="4">
    <source>
        <dbReference type="Proteomes" id="UP000681340"/>
    </source>
</evidence>
<organism evidence="3 4">
    <name type="scientific">Actinoplanes auranticolor</name>
    <dbReference type="NCBI Taxonomy" id="47988"/>
    <lineage>
        <taxon>Bacteria</taxon>
        <taxon>Bacillati</taxon>
        <taxon>Actinomycetota</taxon>
        <taxon>Actinomycetes</taxon>
        <taxon>Micromonosporales</taxon>
        <taxon>Micromonosporaceae</taxon>
        <taxon>Actinoplanes</taxon>
    </lineage>
</organism>
<feature type="region of interest" description="Disordered" evidence="1">
    <location>
        <begin position="1"/>
        <end position="38"/>
    </location>
</feature>
<protein>
    <recommendedName>
        <fullName evidence="2">Aminoglycoside phosphotransferase domain-containing protein</fullName>
    </recommendedName>
</protein>
<accession>A0A919SG57</accession>
<evidence type="ECO:0000313" key="3">
    <source>
        <dbReference type="EMBL" id="GIM71311.1"/>
    </source>
</evidence>
<dbReference type="Gene3D" id="3.90.1200.10">
    <property type="match status" value="1"/>
</dbReference>
<comment type="caution">
    <text evidence="3">The sequence shown here is derived from an EMBL/GenBank/DDBJ whole genome shotgun (WGS) entry which is preliminary data.</text>
</comment>
<dbReference type="InterPro" id="IPR002575">
    <property type="entry name" value="Aminoglycoside_PTrfase"/>
</dbReference>
<evidence type="ECO:0000256" key="1">
    <source>
        <dbReference type="SAM" id="MobiDB-lite"/>
    </source>
</evidence>
<keyword evidence="4" id="KW-1185">Reference proteome</keyword>
<dbReference type="InterPro" id="IPR011009">
    <property type="entry name" value="Kinase-like_dom_sf"/>
</dbReference>
<feature type="domain" description="Aminoglycoside phosphotransferase" evidence="2">
    <location>
        <begin position="39"/>
        <end position="280"/>
    </location>
</feature>
<evidence type="ECO:0000259" key="2">
    <source>
        <dbReference type="Pfam" id="PF01636"/>
    </source>
</evidence>
<sequence>MSRGTLTGVRTPPDDLVTEPGTAQELPHNAGNGATGGIWRVRRDGTDAVLKISTPGRSDAAPHLQASDEPGHWNYWRRELLAYRSGLAYTAFADAGLSAPALLGTEERADGSVAMWLEHVTGTAGTACGSADLGEVAYRMGAGQARWLGRPPTDAWLARDFLRDYTSAQPVSAEPDWDHPAAVAGWPPQLRQELRTLWHRRTRLLAAADTLPRTLCHHDLWPMNLIIGTAGPVLLDWAFTGPGAIGEDVANLTLDTFFDGLIDINLIDDVTAAVADGYRRGLGGVLDDTTISRAIKLTGAAKYYWLAPRMLIAAAQGRNRGAYDSRDTAEVFAGRAPVLAQVTRWAREALD</sequence>
<gene>
    <name evidence="3" type="ORF">Aau02nite_45370</name>
</gene>
<proteinExistence type="predicted"/>
<dbReference type="Proteomes" id="UP000681340">
    <property type="component" value="Unassembled WGS sequence"/>
</dbReference>
<name>A0A919SG57_9ACTN</name>
<dbReference type="AlphaFoldDB" id="A0A919SG57"/>